<name>A0A6C0LKK7_9ZZZZ</name>
<keyword evidence="2" id="KW-1133">Transmembrane helix</keyword>
<keyword evidence="2" id="KW-0812">Transmembrane</keyword>
<evidence type="ECO:0000256" key="1">
    <source>
        <dbReference type="SAM" id="MobiDB-lite"/>
    </source>
</evidence>
<keyword evidence="2" id="KW-0472">Membrane</keyword>
<protein>
    <submittedName>
        <fullName evidence="3">Uncharacterized protein</fullName>
    </submittedName>
</protein>
<sequence>MALKIEEYATELNIDAVDLGDTFLSMDYGLESSRGLSKHESKIELLSSDDETGIDDSSNDMSGNTVSYNIAFKKYNFREVEKNIEDNYFEKNHRYSSSLDILATYLRGQKLIYMESKAFCENRLNWLMMPAILLSTVATVLSSILKDYAWGAFLIASINGTIAFLLALVNYLKLDAASEAHNISSYQYDKLQTSIEFMSGKTLLFLKTEQETTHKLSELSLDNVDSKLMEKLSDIEKKIGEIKDTNQFIIPKEIRLMYPIIYNTNIFLIIKKIQDIQKRKINTLKEIKNRKNYLSAVLKAKHKKGKTTAVKKLQNRIMELYELKNNYIKEILILKSAFSVIDEMFTKEMENAEKRKKYWIRYNIFCGLGLKRLIDPKKLNPFVIDIMDPYGGGSGKEMHIFNEYIKIKDYIEKSNQDNFTKTNKLLKRVIELVLKVEKNAKNKDKDEETGYENYTGLKFIPEAWNNVGGNGVINLFANKKSSSQRLNELYVSNFNNVTARNSDSSASQMDIDVNDEGCDIGKDNDDKV</sequence>
<feature type="region of interest" description="Disordered" evidence="1">
    <location>
        <begin position="501"/>
        <end position="528"/>
    </location>
</feature>
<dbReference type="EMBL" id="MN740523">
    <property type="protein sequence ID" value="QHU31093.1"/>
    <property type="molecule type" value="Genomic_DNA"/>
</dbReference>
<feature type="transmembrane region" description="Helical" evidence="2">
    <location>
        <begin position="124"/>
        <end position="144"/>
    </location>
</feature>
<evidence type="ECO:0000256" key="2">
    <source>
        <dbReference type="SAM" id="Phobius"/>
    </source>
</evidence>
<organism evidence="3">
    <name type="scientific">viral metagenome</name>
    <dbReference type="NCBI Taxonomy" id="1070528"/>
    <lineage>
        <taxon>unclassified sequences</taxon>
        <taxon>metagenomes</taxon>
        <taxon>organismal metagenomes</taxon>
    </lineage>
</organism>
<proteinExistence type="predicted"/>
<dbReference type="AlphaFoldDB" id="A0A6C0LKK7"/>
<evidence type="ECO:0000313" key="3">
    <source>
        <dbReference type="EMBL" id="QHU31093.1"/>
    </source>
</evidence>
<reference evidence="3" key="1">
    <citation type="journal article" date="2020" name="Nature">
        <title>Giant virus diversity and host interactions through global metagenomics.</title>
        <authorList>
            <person name="Schulz F."/>
            <person name="Roux S."/>
            <person name="Paez-Espino D."/>
            <person name="Jungbluth S."/>
            <person name="Walsh D.A."/>
            <person name="Denef V.J."/>
            <person name="McMahon K.D."/>
            <person name="Konstantinidis K.T."/>
            <person name="Eloe-Fadrosh E.A."/>
            <person name="Kyrpides N.C."/>
            <person name="Woyke T."/>
        </authorList>
    </citation>
    <scope>NUCLEOTIDE SEQUENCE</scope>
    <source>
        <strain evidence="3">GVMAG-M-3300027892-73</strain>
    </source>
</reference>
<feature type="compositionally biased region" description="Basic and acidic residues" evidence="1">
    <location>
        <begin position="519"/>
        <end position="528"/>
    </location>
</feature>
<accession>A0A6C0LKK7</accession>
<feature type="transmembrane region" description="Helical" evidence="2">
    <location>
        <begin position="150"/>
        <end position="172"/>
    </location>
</feature>